<proteinExistence type="predicted"/>
<comment type="caution">
    <text evidence="2">The sequence shown here is derived from an EMBL/GenBank/DDBJ whole genome shotgun (WGS) entry which is preliminary data.</text>
</comment>
<keyword evidence="1" id="KW-0472">Membrane</keyword>
<keyword evidence="3" id="KW-1185">Reference proteome</keyword>
<dbReference type="AlphaFoldDB" id="A0A4R6X241"/>
<dbReference type="Proteomes" id="UP000295729">
    <property type="component" value="Unassembled WGS sequence"/>
</dbReference>
<accession>A0A4R6X241</accession>
<sequence length="37" mass="4158">MLMDGVVIGSIIVIALCTVFMAWFGVIAYRHIMQDKD</sequence>
<organism evidence="2 3">
    <name type="scientific">Marinomonas communis</name>
    <dbReference type="NCBI Taxonomy" id="28254"/>
    <lineage>
        <taxon>Bacteria</taxon>
        <taxon>Pseudomonadati</taxon>
        <taxon>Pseudomonadota</taxon>
        <taxon>Gammaproteobacteria</taxon>
        <taxon>Oceanospirillales</taxon>
        <taxon>Oceanospirillaceae</taxon>
        <taxon>Marinomonas</taxon>
    </lineage>
</organism>
<keyword evidence="1" id="KW-1133">Transmembrane helix</keyword>
<keyword evidence="1" id="KW-0812">Transmembrane</keyword>
<dbReference type="RefSeq" id="WP_133565054.1">
    <property type="nucleotide sequence ID" value="NZ_SNZA01000007.1"/>
</dbReference>
<protein>
    <submittedName>
        <fullName evidence="2">Uncharacterized protein DUF3149</fullName>
    </submittedName>
</protein>
<dbReference type="EMBL" id="SNZA01000007">
    <property type="protein sequence ID" value="TDR05913.1"/>
    <property type="molecule type" value="Genomic_DNA"/>
</dbReference>
<evidence type="ECO:0000256" key="1">
    <source>
        <dbReference type="SAM" id="Phobius"/>
    </source>
</evidence>
<evidence type="ECO:0000313" key="2">
    <source>
        <dbReference type="EMBL" id="TDR05913.1"/>
    </source>
</evidence>
<feature type="transmembrane region" description="Helical" evidence="1">
    <location>
        <begin position="6"/>
        <end position="29"/>
    </location>
</feature>
<gene>
    <name evidence="2" type="ORF">C8D85_3435</name>
</gene>
<name>A0A4R6X241_9GAMM</name>
<reference evidence="2 3" key="1">
    <citation type="submission" date="2019-03" db="EMBL/GenBank/DDBJ databases">
        <title>Genomic Encyclopedia of Type Strains, Phase IV (KMG-IV): sequencing the most valuable type-strain genomes for metagenomic binning, comparative biology and taxonomic classification.</title>
        <authorList>
            <person name="Goeker M."/>
        </authorList>
    </citation>
    <scope>NUCLEOTIDE SEQUENCE [LARGE SCALE GENOMIC DNA]</scope>
    <source>
        <strain evidence="2 3">DSM 5604</strain>
    </source>
</reference>
<evidence type="ECO:0000313" key="3">
    <source>
        <dbReference type="Proteomes" id="UP000295729"/>
    </source>
</evidence>